<dbReference type="Pfam" id="PF16363">
    <property type="entry name" value="GDP_Man_Dehyd"/>
    <property type="match status" value="1"/>
</dbReference>
<dbReference type="GO" id="GO:0008460">
    <property type="term" value="F:dTDP-glucose 4,6-dehydratase activity"/>
    <property type="evidence" value="ECO:0007669"/>
    <property type="project" value="UniProtKB-EC"/>
</dbReference>
<dbReference type="PANTHER" id="PTHR43000">
    <property type="entry name" value="DTDP-D-GLUCOSE 4,6-DEHYDRATASE-RELATED"/>
    <property type="match status" value="1"/>
</dbReference>
<dbReference type="NCBIfam" id="TIGR01181">
    <property type="entry name" value="dTDP_gluc_dehyt"/>
    <property type="match status" value="1"/>
</dbReference>
<dbReference type="Gene3D" id="3.40.50.720">
    <property type="entry name" value="NAD(P)-binding Rossmann-like Domain"/>
    <property type="match status" value="1"/>
</dbReference>
<comment type="catalytic activity">
    <reaction evidence="1 7">
        <text>dTDP-alpha-D-glucose = dTDP-4-dehydro-6-deoxy-alpha-D-glucose + H2O</text>
        <dbReference type="Rhea" id="RHEA:17221"/>
        <dbReference type="ChEBI" id="CHEBI:15377"/>
        <dbReference type="ChEBI" id="CHEBI:57477"/>
        <dbReference type="ChEBI" id="CHEBI:57649"/>
        <dbReference type="EC" id="4.2.1.46"/>
    </reaction>
</comment>
<evidence type="ECO:0000256" key="7">
    <source>
        <dbReference type="RuleBase" id="RU004473"/>
    </source>
</evidence>
<evidence type="ECO:0000313" key="10">
    <source>
        <dbReference type="Proteomes" id="UP000178249"/>
    </source>
</evidence>
<evidence type="ECO:0000313" key="9">
    <source>
        <dbReference type="EMBL" id="OGG44716.1"/>
    </source>
</evidence>
<evidence type="ECO:0000256" key="6">
    <source>
        <dbReference type="ARBA" id="ARBA00023239"/>
    </source>
</evidence>
<dbReference type="InterPro" id="IPR005888">
    <property type="entry name" value="dTDP_Gluc_deHydtase"/>
</dbReference>
<dbReference type="AlphaFoldDB" id="A0A1F6C6E5"/>
<comment type="caution">
    <text evidence="9">The sequence shown here is derived from an EMBL/GenBank/DDBJ whole genome shotgun (WGS) entry which is preliminary data.</text>
</comment>
<evidence type="ECO:0000259" key="8">
    <source>
        <dbReference type="Pfam" id="PF16363"/>
    </source>
</evidence>
<sequence length="332" mass="37598">MKILITGGAGFMGSNAVRYFLKTYPDIQIVNLDKLTYAGNLENLKDIENDSRYRFVKGDIADEKIVDEAVQGVDAIINYAAETHVDRSILEPRAFIVTDVLGTHTLLEAAKKHGIKKYIQISTDEVFGSIAKGKFKETSPFEPNSPYAASKAGGDHLCRAYFQTYGVPTIVTHSCNFFGPYQYPEKLIPLFITNLIEGKKVPVYGDGQQVREWIFTEDHCRAVDVILHKGIAGEVYNIGTGAEITNLEITKLLLQGLGRDESSIDYVKDRPGHDRRYAINSGKLRKLGWKPITSFEQGLAKTIAWYRENESWWKKIKSGEYMEYYKKQYQKV</sequence>
<dbReference type="SUPFAM" id="SSF51735">
    <property type="entry name" value="NAD(P)-binding Rossmann-fold domains"/>
    <property type="match status" value="1"/>
</dbReference>
<keyword evidence="5" id="KW-0520">NAD</keyword>
<evidence type="ECO:0000256" key="2">
    <source>
        <dbReference type="ARBA" id="ARBA00001911"/>
    </source>
</evidence>
<dbReference type="GO" id="GO:0009225">
    <property type="term" value="P:nucleotide-sugar metabolic process"/>
    <property type="evidence" value="ECO:0007669"/>
    <property type="project" value="InterPro"/>
</dbReference>
<dbReference type="EC" id="4.2.1.46" evidence="4 7"/>
<evidence type="ECO:0000256" key="1">
    <source>
        <dbReference type="ARBA" id="ARBA00001539"/>
    </source>
</evidence>
<dbReference type="FunFam" id="3.40.50.720:FF:000304">
    <property type="entry name" value="UDP-glucose 4,6-dehydratase"/>
    <property type="match status" value="1"/>
</dbReference>
<gene>
    <name evidence="9" type="ORF">A2841_01955</name>
</gene>
<comment type="cofactor">
    <cofactor evidence="2 7">
        <name>NAD(+)</name>
        <dbReference type="ChEBI" id="CHEBI:57540"/>
    </cofactor>
</comment>
<dbReference type="Proteomes" id="UP000178249">
    <property type="component" value="Unassembled WGS sequence"/>
</dbReference>
<evidence type="ECO:0000256" key="5">
    <source>
        <dbReference type="ARBA" id="ARBA00023027"/>
    </source>
</evidence>
<dbReference type="InterPro" id="IPR016040">
    <property type="entry name" value="NAD(P)-bd_dom"/>
</dbReference>
<dbReference type="EMBL" id="MFKP01000003">
    <property type="protein sequence ID" value="OGG44716.1"/>
    <property type="molecule type" value="Genomic_DNA"/>
</dbReference>
<dbReference type="Gene3D" id="3.90.25.10">
    <property type="entry name" value="UDP-galactose 4-epimerase, domain 1"/>
    <property type="match status" value="1"/>
</dbReference>
<keyword evidence="6 7" id="KW-0456">Lyase</keyword>
<feature type="domain" description="NAD(P)-binding" evidence="8">
    <location>
        <begin position="4"/>
        <end position="302"/>
    </location>
</feature>
<dbReference type="CDD" id="cd05246">
    <property type="entry name" value="dTDP_GD_SDR_e"/>
    <property type="match status" value="1"/>
</dbReference>
<dbReference type="InterPro" id="IPR036291">
    <property type="entry name" value="NAD(P)-bd_dom_sf"/>
</dbReference>
<reference evidence="9 10" key="1">
    <citation type="journal article" date="2016" name="Nat. Commun.">
        <title>Thousands of microbial genomes shed light on interconnected biogeochemical processes in an aquifer system.</title>
        <authorList>
            <person name="Anantharaman K."/>
            <person name="Brown C.T."/>
            <person name="Hug L.A."/>
            <person name="Sharon I."/>
            <person name="Castelle C.J."/>
            <person name="Probst A.J."/>
            <person name="Thomas B.C."/>
            <person name="Singh A."/>
            <person name="Wilkins M.J."/>
            <person name="Karaoz U."/>
            <person name="Brodie E.L."/>
            <person name="Williams K.H."/>
            <person name="Hubbard S.S."/>
            <person name="Banfield J.F."/>
        </authorList>
    </citation>
    <scope>NUCLEOTIDE SEQUENCE [LARGE SCALE GENOMIC DNA]</scope>
</reference>
<evidence type="ECO:0000256" key="4">
    <source>
        <dbReference type="ARBA" id="ARBA00011990"/>
    </source>
</evidence>
<proteinExistence type="inferred from homology"/>
<name>A0A1F6C6E5_9BACT</name>
<evidence type="ECO:0000256" key="3">
    <source>
        <dbReference type="ARBA" id="ARBA00008178"/>
    </source>
</evidence>
<accession>A0A1F6C6E5</accession>
<organism evidence="9 10">
    <name type="scientific">Candidatus Kaiserbacteria bacterium RIFCSPHIGHO2_01_FULL_48_10</name>
    <dbReference type="NCBI Taxonomy" id="1798476"/>
    <lineage>
        <taxon>Bacteria</taxon>
        <taxon>Candidatus Kaiseribacteriota</taxon>
    </lineage>
</organism>
<comment type="similarity">
    <text evidence="3 7">Belongs to the NAD(P)-dependent epimerase/dehydratase family. dTDP-glucose dehydratase subfamily.</text>
</comment>
<protein>
    <recommendedName>
        <fullName evidence="4 7">dTDP-glucose 4,6-dehydratase</fullName>
        <ecNumber evidence="4 7">4.2.1.46</ecNumber>
    </recommendedName>
</protein>